<evidence type="ECO:0000313" key="1">
    <source>
        <dbReference type="EMBL" id="TGX98924.1"/>
    </source>
</evidence>
<proteinExistence type="predicted"/>
<comment type="caution">
    <text evidence="1">The sequence shown here is derived from an EMBL/GenBank/DDBJ whole genome shotgun (WGS) entry which is preliminary data.</text>
</comment>
<dbReference type="EMBL" id="SRZB01000012">
    <property type="protein sequence ID" value="TGX98924.1"/>
    <property type="molecule type" value="Genomic_DNA"/>
</dbReference>
<evidence type="ECO:0000313" key="2">
    <source>
        <dbReference type="Proteomes" id="UP000307720"/>
    </source>
</evidence>
<gene>
    <name evidence="1" type="ORF">E5357_07400</name>
</gene>
<accession>A0AC61QZ88</accession>
<organism evidence="1 2">
    <name type="scientific">Hominisplanchenecus murintestinalis</name>
    <dbReference type="NCBI Taxonomy" id="2941517"/>
    <lineage>
        <taxon>Bacteria</taxon>
        <taxon>Bacillati</taxon>
        <taxon>Bacillota</taxon>
        <taxon>Clostridia</taxon>
        <taxon>Lachnospirales</taxon>
        <taxon>Lachnospiraceae</taxon>
        <taxon>Hominisplanchenecus</taxon>
    </lineage>
</organism>
<keyword evidence="2" id="KW-1185">Reference proteome</keyword>
<name>A0AC61QZ88_9FIRM</name>
<sequence length="170" mass="18547">MQTRGNFIASVFSRIVVGSSELKGVADTFAENYKDITGMEIGVVSGTRDDAKMGDFYLTLGSADAGLGEEGYRLSIGDAAVVEAAQPTGAHWGTISILQILKQTGGSIPKGEARDYPKYEVRAFSLDVGRKPFSLDSIYQFAKNMSWYKMNSFQVHLSDNQCTYVGQSFK</sequence>
<dbReference type="Proteomes" id="UP000307720">
    <property type="component" value="Unassembled WGS sequence"/>
</dbReference>
<protein>
    <submittedName>
        <fullName evidence="1">Uncharacterized protein</fullName>
    </submittedName>
</protein>
<reference evidence="1" key="1">
    <citation type="submission" date="2019-04" db="EMBL/GenBank/DDBJ databases">
        <title>Microbes associate with the intestines of laboratory mice.</title>
        <authorList>
            <person name="Navarre W."/>
            <person name="Wong E."/>
            <person name="Huang K."/>
            <person name="Tropini C."/>
            <person name="Ng K."/>
            <person name="Yu B."/>
        </authorList>
    </citation>
    <scope>NUCLEOTIDE SEQUENCE</scope>
    <source>
        <strain evidence="1">NM72_1-8</strain>
    </source>
</reference>